<dbReference type="Pfam" id="PF01535">
    <property type="entry name" value="PPR"/>
    <property type="match status" value="1"/>
</dbReference>
<dbReference type="EMBL" id="KB445555">
    <property type="protein sequence ID" value="EMC96427.1"/>
    <property type="molecule type" value="Genomic_DNA"/>
</dbReference>
<feature type="repeat" description="PPR" evidence="5">
    <location>
        <begin position="642"/>
        <end position="676"/>
    </location>
</feature>
<feature type="repeat" description="PPR" evidence="5">
    <location>
        <begin position="824"/>
        <end position="858"/>
    </location>
</feature>
<evidence type="ECO:0000256" key="4">
    <source>
        <dbReference type="ARBA" id="ARBA00044511"/>
    </source>
</evidence>
<dbReference type="HOGENOM" id="CLU_003430_0_1_1"/>
<evidence type="ECO:0000313" key="8">
    <source>
        <dbReference type="EMBL" id="EMC96427.1"/>
    </source>
</evidence>
<organism evidence="8 9">
    <name type="scientific">Baudoinia panamericana (strain UAMH 10762)</name>
    <name type="common">Angels' share fungus</name>
    <name type="synonym">Baudoinia compniacensis (strain UAMH 10762)</name>
    <dbReference type="NCBI Taxonomy" id="717646"/>
    <lineage>
        <taxon>Eukaryota</taxon>
        <taxon>Fungi</taxon>
        <taxon>Dikarya</taxon>
        <taxon>Ascomycota</taxon>
        <taxon>Pezizomycotina</taxon>
        <taxon>Dothideomycetes</taxon>
        <taxon>Dothideomycetidae</taxon>
        <taxon>Mycosphaerellales</taxon>
        <taxon>Teratosphaeriaceae</taxon>
        <taxon>Baudoinia</taxon>
    </lineage>
</organism>
<feature type="region of interest" description="Disordered" evidence="6">
    <location>
        <begin position="203"/>
        <end position="233"/>
    </location>
</feature>
<evidence type="ECO:0000256" key="2">
    <source>
        <dbReference type="ARBA" id="ARBA00022737"/>
    </source>
</evidence>
<name>M2LPU7_BAUPA</name>
<feature type="region of interest" description="Disordered" evidence="6">
    <location>
        <begin position="126"/>
        <end position="173"/>
    </location>
</feature>
<dbReference type="OrthoDB" id="185373at2759"/>
<gene>
    <name evidence="8" type="ORF">BAUCODRAFT_33780</name>
</gene>
<evidence type="ECO:0000256" key="5">
    <source>
        <dbReference type="PROSITE-ProRule" id="PRU00708"/>
    </source>
</evidence>
<sequence length="1281" mass="144963">MLERVKDCFKSGAQQSRRCAQSVQTSRRMLHSAFWHHGSVDLDLPPWANGVSQSPSDLPLKRYDDQQLPQGSTARNRQRATIWATPADEVFLDFLYPPQALAMLRRASTQNTERWERRNAKRLPEGFVQATRSYTSRSYAQAAQQRRQEREQQEDEPDIGIAVSSSGQQARPDQLHQRLERLDQPIGSPNGLDAGAVIQEDAFDDDGAVPPSQSAAVASNNTEWSPTDLADSPADLAETQHTGLRRLRSILAASIQKLGTVETALELYDNLNTSDKDDRLKTELLIWLCNNHGQDQDGQVRCMQLYQSIQIERRSLPVYVAALSVYLRRGLHVQAVRLHREALTNIENGDQVTKAFFEYAINSHRWQLAINIEAQYRLLKVREMPAAGKRFWLQVSQIPRLLPKALALANHARALKRAKTFSNNTRRFCAHLFAEALTQEFRGPALATSQPAYKPSQMPKKSIGRLFAYLKYFGPDAARLYETMILALLEQQDPANTYRHVHRIVSYVYEQLRQTKAIISQNVLLALLDRLLRYNKDKQRQRPEAYKSIRVATIINTWELQYGKLSSAAVKLLLETYSASGRLERFQQWMRYSREHYPSYKAQRSVLVNSIYVHARRADLHAARIAFEEAVELTAAQGEQLPLKCYNVLIHAQSRVDDFKGASDLLQSVIKRGMRPDEFTFHPIMQMLAKRGDVDGVRDLLMQYDALAQKKREVAFTGSLITALINRGEIDEAETVLKDAIVDVKTAKVRGSLTGSFNIVLTGHALRRDTDATMRVYRWMMTEGIRPDAGTFAALIQLQVRNRRATQALAILKKVMRKHGVVPNAFHYALVMTGFVRVGRYNDALRVYDHMKAHNVKRTPSSNIAYLKAKALKEHAEKLHSAGSDTQPERLDDTIAELSRMLGMADGETLALKQPSLDGRTAMSDLADVSASHFSFLIYIHGRRRCFQAVEKLCRHARKLHGESPVESGEAYQTGWRIPLQLLAALMSAHLRAKEYDEVERCWKLAKERADDLTRPMQVPPLERQKEQGNLAHETEQNTMSFQTDAFSDAGEVGFSFTEFQAQPDKAPTYSVAQGEAEPKQASVVTDKSTPSLPAPVAGRQHILARHFGFYLQALAAQSRTADILSSFANLIGQGYVLDNFTWNLFVRLLCNTNPPLILLAFTLVERFLIPHFPGWAPVSRAYVPNPSARAEGLEYIRARHLRPGQLMPQYETFVVLGSALLKLRQLEAAGRKGLLTGIERFDKYVGSFKLVREQAPRTLYAVQSMPKRNDALQTRLLGRR</sequence>
<dbReference type="Proteomes" id="UP000011761">
    <property type="component" value="Unassembled WGS sequence"/>
</dbReference>
<dbReference type="Gene3D" id="1.25.40.10">
    <property type="entry name" value="Tetratricopeptide repeat domain"/>
    <property type="match status" value="2"/>
</dbReference>
<feature type="compositionally biased region" description="Polar residues" evidence="6">
    <location>
        <begin position="130"/>
        <end position="139"/>
    </location>
</feature>
<evidence type="ECO:0000313" key="9">
    <source>
        <dbReference type="Proteomes" id="UP000011761"/>
    </source>
</evidence>
<dbReference type="NCBIfam" id="TIGR00756">
    <property type="entry name" value="PPR"/>
    <property type="match status" value="2"/>
</dbReference>
<dbReference type="InterPro" id="IPR011990">
    <property type="entry name" value="TPR-like_helical_dom_sf"/>
</dbReference>
<dbReference type="PANTHER" id="PTHR47447:SF24">
    <property type="entry name" value="PENTATRICOPEPTIDE REPEAT-CONTAINING PROTEIN"/>
    <property type="match status" value="1"/>
</dbReference>
<dbReference type="GeneID" id="19112228"/>
<evidence type="ECO:0000256" key="6">
    <source>
        <dbReference type="SAM" id="MobiDB-lite"/>
    </source>
</evidence>
<evidence type="ECO:0000259" key="7">
    <source>
        <dbReference type="Pfam" id="PF17177"/>
    </source>
</evidence>
<dbReference type="OMA" id="QLHTGFW"/>
<keyword evidence="2" id="KW-0677">Repeat</keyword>
<comment type="subunit">
    <text evidence="4">Binds to mitochondrial small subunit 15S rRNA.</text>
</comment>
<dbReference type="Pfam" id="PF17177">
    <property type="entry name" value="PPR_long"/>
    <property type="match status" value="1"/>
</dbReference>
<comment type="similarity">
    <text evidence="1">Belongs to the CCM1 family.</text>
</comment>
<evidence type="ECO:0000256" key="1">
    <source>
        <dbReference type="ARBA" id="ARBA00006192"/>
    </source>
</evidence>
<dbReference type="KEGG" id="bcom:BAUCODRAFT_33780"/>
<dbReference type="STRING" id="717646.M2LPU7"/>
<protein>
    <recommendedName>
        <fullName evidence="7">PROP1-like PPR domain-containing protein</fullName>
    </recommendedName>
</protein>
<dbReference type="eggNOG" id="KOG4197">
    <property type="taxonomic scope" value="Eukaryota"/>
</dbReference>
<dbReference type="RefSeq" id="XP_007676076.1">
    <property type="nucleotide sequence ID" value="XM_007677886.1"/>
</dbReference>
<feature type="domain" description="PROP1-like PPR" evidence="7">
    <location>
        <begin position="769"/>
        <end position="879"/>
    </location>
</feature>
<comment type="function">
    <text evidence="3">Regulates mitochondrial small subunit maturation by controlling 15S rRNA 5'-end processing. Localizes to the 5' precursor of the 15S rRNA in a position that is subsequently occupied by mS47 in the mature yeast mtSSU. Uses structure and sequence-specific RNA recognition, binding to a single-stranded region of the precursor and specifically recognizing bases -6 to -1. The exchange of Ccm1 for mS47 is coupled to the irreversible removal of precursor rRNA that is accompanied by conformational changes of the mitoribosomal proteins uS5m and mS26. These conformational changes signal completion of 5'-end rRNA processing through protection of the mature 5'-end of the 15S rRNA and stabilization of mS47. The removal of the 5' precursor together with the dissociation of Ccm1 may be catalyzed by the 5'-3' exoribonuclease Pet127. Involved in the specific removal of group I introns in mitochondrial encoded transcripts.</text>
</comment>
<evidence type="ECO:0000256" key="3">
    <source>
        <dbReference type="ARBA" id="ARBA00044493"/>
    </source>
</evidence>
<accession>M2LPU7</accession>
<reference evidence="8 9" key="1">
    <citation type="journal article" date="2012" name="PLoS Pathog.">
        <title>Diverse lifestyles and strategies of plant pathogenesis encoded in the genomes of eighteen Dothideomycetes fungi.</title>
        <authorList>
            <person name="Ohm R.A."/>
            <person name="Feau N."/>
            <person name="Henrissat B."/>
            <person name="Schoch C.L."/>
            <person name="Horwitz B.A."/>
            <person name="Barry K.W."/>
            <person name="Condon B.J."/>
            <person name="Copeland A.C."/>
            <person name="Dhillon B."/>
            <person name="Glaser F."/>
            <person name="Hesse C.N."/>
            <person name="Kosti I."/>
            <person name="LaButti K."/>
            <person name="Lindquist E.A."/>
            <person name="Lucas S."/>
            <person name="Salamov A.A."/>
            <person name="Bradshaw R.E."/>
            <person name="Ciuffetti L."/>
            <person name="Hamelin R.C."/>
            <person name="Kema G.H.J."/>
            <person name="Lawrence C."/>
            <person name="Scott J.A."/>
            <person name="Spatafora J.W."/>
            <person name="Turgeon B.G."/>
            <person name="de Wit P.J.G.M."/>
            <person name="Zhong S."/>
            <person name="Goodwin S.B."/>
            <person name="Grigoriev I.V."/>
        </authorList>
    </citation>
    <scope>NUCLEOTIDE SEQUENCE [LARGE SCALE GENOMIC DNA]</scope>
    <source>
        <strain evidence="8 9">UAMH 10762</strain>
    </source>
</reference>
<dbReference type="InterPro" id="IPR002885">
    <property type="entry name" value="PPR_rpt"/>
</dbReference>
<proteinExistence type="inferred from homology"/>
<feature type="repeat" description="PPR" evidence="5">
    <location>
        <begin position="788"/>
        <end position="823"/>
    </location>
</feature>
<dbReference type="PANTHER" id="PTHR47447">
    <property type="entry name" value="OS03G0856100 PROTEIN"/>
    <property type="match status" value="1"/>
</dbReference>
<keyword evidence="9" id="KW-1185">Reference proteome</keyword>
<feature type="compositionally biased region" description="Low complexity" evidence="6">
    <location>
        <begin position="208"/>
        <end position="219"/>
    </location>
</feature>
<dbReference type="PROSITE" id="PS51375">
    <property type="entry name" value="PPR"/>
    <property type="match status" value="3"/>
</dbReference>
<dbReference type="InterPro" id="IPR033443">
    <property type="entry name" value="PROP1-like_PPR_dom"/>
</dbReference>